<dbReference type="GO" id="GO:0003700">
    <property type="term" value="F:DNA-binding transcription factor activity"/>
    <property type="evidence" value="ECO:0007669"/>
    <property type="project" value="TreeGrafter"/>
</dbReference>
<dbReference type="SUPFAM" id="SSF48498">
    <property type="entry name" value="Tetracyclin repressor-like, C-terminal domain"/>
    <property type="match status" value="1"/>
</dbReference>
<dbReference type="RefSeq" id="WP_045526306.1">
    <property type="nucleotide sequence ID" value="NZ_CP011043.1"/>
</dbReference>
<dbReference type="AlphaFoldDB" id="A0A0D5CEA6"/>
<reference evidence="4 5" key="1">
    <citation type="journal article" date="2015" name="Genome Announc.">
        <title>Complete Genome Sequence of Clavibacter michiganensis subsp. insidiosus R1-1 Using PacBio Single-Molecule Real-Time Technology.</title>
        <authorList>
            <person name="Lu Y."/>
            <person name="Samac D.A."/>
            <person name="Glazebrook J."/>
            <person name="Ishimaru C.A."/>
        </authorList>
    </citation>
    <scope>NUCLEOTIDE SEQUENCE [LARGE SCALE GENOMIC DNA]</scope>
    <source>
        <strain evidence="4 5">R1-1</strain>
    </source>
</reference>
<dbReference type="Pfam" id="PF00440">
    <property type="entry name" value="TetR_N"/>
    <property type="match status" value="1"/>
</dbReference>
<dbReference type="InterPro" id="IPR009057">
    <property type="entry name" value="Homeodomain-like_sf"/>
</dbReference>
<evidence type="ECO:0000313" key="4">
    <source>
        <dbReference type="EMBL" id="AJW77946.1"/>
    </source>
</evidence>
<dbReference type="KEGG" id="cmh:VO01_01245"/>
<feature type="DNA-binding region" description="H-T-H motif" evidence="2">
    <location>
        <begin position="35"/>
        <end position="54"/>
    </location>
</feature>
<evidence type="ECO:0000256" key="1">
    <source>
        <dbReference type="ARBA" id="ARBA00023125"/>
    </source>
</evidence>
<dbReference type="OrthoDB" id="4214267at2"/>
<dbReference type="HOGENOM" id="CLU_069356_23_1_11"/>
<sequence length="208" mass="22177">MPTAVPDLAPLTPGARRVLDAASELFYARGIHVVGVDAIAAAAGVTKKTIYDRFGSKEQLVVAYLQHRDARWREHLAARLARTPEPGIDRVLAVFDAAVTWADANTPKGCSAINARAELGEGDLGDEDDGHDVLPEVMRQKAWMLDLLRDLCREAAVPDPAATARTLMLIYEGGLVTLGMGTFARPMAVARDAARGLLAAALPAEAGR</sequence>
<evidence type="ECO:0000256" key="2">
    <source>
        <dbReference type="PROSITE-ProRule" id="PRU00335"/>
    </source>
</evidence>
<dbReference type="PATRIC" id="fig|33014.5.peg.266"/>
<dbReference type="PRINTS" id="PR00455">
    <property type="entry name" value="HTHTETR"/>
</dbReference>
<feature type="domain" description="HTH tetR-type" evidence="3">
    <location>
        <begin position="12"/>
        <end position="72"/>
    </location>
</feature>
<name>A0A0D5CEA6_9MICO</name>
<dbReference type="Proteomes" id="UP000032604">
    <property type="component" value="Chromosome"/>
</dbReference>
<dbReference type="InterPro" id="IPR050109">
    <property type="entry name" value="HTH-type_TetR-like_transc_reg"/>
</dbReference>
<dbReference type="InterPro" id="IPR001647">
    <property type="entry name" value="HTH_TetR"/>
</dbReference>
<dbReference type="PANTHER" id="PTHR30055:SF200">
    <property type="entry name" value="HTH-TYPE TRANSCRIPTIONAL REPRESSOR BDCR"/>
    <property type="match status" value="1"/>
</dbReference>
<protein>
    <submittedName>
        <fullName evidence="4">TetR family transcriptional regulator</fullName>
    </submittedName>
</protein>
<accession>A0A0D5CEA6</accession>
<proteinExistence type="predicted"/>
<dbReference type="Gene3D" id="1.10.357.10">
    <property type="entry name" value="Tetracycline Repressor, domain 2"/>
    <property type="match status" value="1"/>
</dbReference>
<dbReference type="SUPFAM" id="SSF46689">
    <property type="entry name" value="Homeodomain-like"/>
    <property type="match status" value="1"/>
</dbReference>
<evidence type="ECO:0000313" key="5">
    <source>
        <dbReference type="Proteomes" id="UP000032604"/>
    </source>
</evidence>
<dbReference type="GO" id="GO:0000976">
    <property type="term" value="F:transcription cis-regulatory region binding"/>
    <property type="evidence" value="ECO:0007669"/>
    <property type="project" value="TreeGrafter"/>
</dbReference>
<dbReference type="EMBL" id="CP011043">
    <property type="protein sequence ID" value="AJW77946.1"/>
    <property type="molecule type" value="Genomic_DNA"/>
</dbReference>
<organism evidence="4 5">
    <name type="scientific">Clavibacter michiganensis subsp. insidiosus</name>
    <dbReference type="NCBI Taxonomy" id="33014"/>
    <lineage>
        <taxon>Bacteria</taxon>
        <taxon>Bacillati</taxon>
        <taxon>Actinomycetota</taxon>
        <taxon>Actinomycetes</taxon>
        <taxon>Micrococcales</taxon>
        <taxon>Microbacteriaceae</taxon>
        <taxon>Clavibacter</taxon>
    </lineage>
</organism>
<dbReference type="InterPro" id="IPR036271">
    <property type="entry name" value="Tet_transcr_reg_TetR-rel_C_sf"/>
</dbReference>
<gene>
    <name evidence="4" type="ORF">VO01_01245</name>
</gene>
<dbReference type="PANTHER" id="PTHR30055">
    <property type="entry name" value="HTH-TYPE TRANSCRIPTIONAL REGULATOR RUTR"/>
    <property type="match status" value="1"/>
</dbReference>
<dbReference type="PROSITE" id="PS50977">
    <property type="entry name" value="HTH_TETR_2"/>
    <property type="match status" value="1"/>
</dbReference>
<keyword evidence="1 2" id="KW-0238">DNA-binding</keyword>
<evidence type="ECO:0000259" key="3">
    <source>
        <dbReference type="PROSITE" id="PS50977"/>
    </source>
</evidence>